<dbReference type="GO" id="GO:0003677">
    <property type="term" value="F:DNA binding"/>
    <property type="evidence" value="ECO:0007669"/>
    <property type="project" value="UniProtKB-KW"/>
</dbReference>
<organism evidence="6 7">
    <name type="scientific">Granulosicoccus antarcticus IMCC3135</name>
    <dbReference type="NCBI Taxonomy" id="1192854"/>
    <lineage>
        <taxon>Bacteria</taxon>
        <taxon>Pseudomonadati</taxon>
        <taxon>Pseudomonadota</taxon>
        <taxon>Gammaproteobacteria</taxon>
        <taxon>Chromatiales</taxon>
        <taxon>Granulosicoccaceae</taxon>
        <taxon>Granulosicoccus</taxon>
    </lineage>
</organism>
<proteinExistence type="predicted"/>
<dbReference type="RefSeq" id="WP_088916769.1">
    <property type="nucleotide sequence ID" value="NZ_CP018632.1"/>
</dbReference>
<dbReference type="KEGG" id="gai:IMCC3135_06010"/>
<dbReference type="InterPro" id="IPR035472">
    <property type="entry name" value="RpiR-like_SIS"/>
</dbReference>
<name>A0A2Z2NVX7_9GAMM</name>
<dbReference type="PROSITE" id="PS51071">
    <property type="entry name" value="HTH_RPIR"/>
    <property type="match status" value="1"/>
</dbReference>
<evidence type="ECO:0000256" key="2">
    <source>
        <dbReference type="ARBA" id="ARBA00023125"/>
    </source>
</evidence>
<keyword evidence="7" id="KW-1185">Reference proteome</keyword>
<evidence type="ECO:0000259" key="4">
    <source>
        <dbReference type="PROSITE" id="PS51071"/>
    </source>
</evidence>
<feature type="domain" description="SIS" evidence="5">
    <location>
        <begin position="132"/>
        <end position="278"/>
    </location>
</feature>
<dbReference type="SUPFAM" id="SSF46689">
    <property type="entry name" value="Homeodomain-like"/>
    <property type="match status" value="1"/>
</dbReference>
<dbReference type="AlphaFoldDB" id="A0A2Z2NVX7"/>
<dbReference type="Pfam" id="PF01418">
    <property type="entry name" value="HTH_6"/>
    <property type="match status" value="1"/>
</dbReference>
<evidence type="ECO:0000313" key="7">
    <source>
        <dbReference type="Proteomes" id="UP000250079"/>
    </source>
</evidence>
<evidence type="ECO:0000256" key="1">
    <source>
        <dbReference type="ARBA" id="ARBA00023015"/>
    </source>
</evidence>
<dbReference type="SUPFAM" id="SSF53697">
    <property type="entry name" value="SIS domain"/>
    <property type="match status" value="1"/>
</dbReference>
<dbReference type="InterPro" id="IPR009057">
    <property type="entry name" value="Homeodomain-like_sf"/>
</dbReference>
<dbReference type="InterPro" id="IPR000281">
    <property type="entry name" value="HTH_RpiR"/>
</dbReference>
<dbReference type="InterPro" id="IPR001347">
    <property type="entry name" value="SIS_dom"/>
</dbReference>
<dbReference type="GO" id="GO:0003700">
    <property type="term" value="F:DNA-binding transcription factor activity"/>
    <property type="evidence" value="ECO:0007669"/>
    <property type="project" value="InterPro"/>
</dbReference>
<evidence type="ECO:0000256" key="3">
    <source>
        <dbReference type="ARBA" id="ARBA00023163"/>
    </source>
</evidence>
<dbReference type="InterPro" id="IPR046348">
    <property type="entry name" value="SIS_dom_sf"/>
</dbReference>
<evidence type="ECO:0000259" key="5">
    <source>
        <dbReference type="PROSITE" id="PS51464"/>
    </source>
</evidence>
<sequence>MQSDKSGPVNVRQLAALVHSRYEKLSEAERRIADVVSDPTHDITGMGVVELACLVAVSQPTVNRFCRKLGFNGFSDFKLAYAQDAVVHSQAMHQDISAGDSTPEVIQKIAQSAMAALSVLSANLDPAQIDAAARLLVKSRRIECYAPGGARVVAVEAQNKFYRLGIPCVQSDDAFTQLISAGMLQENDALFLISFNGRARQLVEVANIAREAGVSIVALTASGSPLSELATVTIAVSVTEDFVSYAPMSTCVAFMTAVDILAMCTSMLQPAEVQERHARGKLAAQQLALPGAGQGE</sequence>
<keyword evidence="3" id="KW-0804">Transcription</keyword>
<feature type="domain" description="HTH rpiR-type" evidence="4">
    <location>
        <begin position="12"/>
        <end position="88"/>
    </location>
</feature>
<reference evidence="6 7" key="1">
    <citation type="submission" date="2016-12" db="EMBL/GenBank/DDBJ databases">
        <authorList>
            <person name="Song W.-J."/>
            <person name="Kurnit D.M."/>
        </authorList>
    </citation>
    <scope>NUCLEOTIDE SEQUENCE [LARGE SCALE GENOMIC DNA]</scope>
    <source>
        <strain evidence="6 7">IMCC3135</strain>
    </source>
</reference>
<dbReference type="GO" id="GO:0097367">
    <property type="term" value="F:carbohydrate derivative binding"/>
    <property type="evidence" value="ECO:0007669"/>
    <property type="project" value="InterPro"/>
</dbReference>
<dbReference type="CDD" id="cd05013">
    <property type="entry name" value="SIS_RpiR"/>
    <property type="match status" value="1"/>
</dbReference>
<keyword evidence="2" id="KW-0238">DNA-binding</keyword>
<dbReference type="OrthoDB" id="257751at2"/>
<dbReference type="PANTHER" id="PTHR30514:SF1">
    <property type="entry name" value="HTH-TYPE TRANSCRIPTIONAL REGULATOR HEXR-RELATED"/>
    <property type="match status" value="1"/>
</dbReference>
<dbReference type="InterPro" id="IPR036388">
    <property type="entry name" value="WH-like_DNA-bd_sf"/>
</dbReference>
<evidence type="ECO:0000313" key="6">
    <source>
        <dbReference type="EMBL" id="ASJ71314.1"/>
    </source>
</evidence>
<keyword evidence="1" id="KW-0805">Transcription regulation</keyword>
<dbReference type="Gene3D" id="1.10.10.10">
    <property type="entry name" value="Winged helix-like DNA-binding domain superfamily/Winged helix DNA-binding domain"/>
    <property type="match status" value="1"/>
</dbReference>
<dbReference type="PROSITE" id="PS51464">
    <property type="entry name" value="SIS"/>
    <property type="match status" value="1"/>
</dbReference>
<dbReference type="PANTHER" id="PTHR30514">
    <property type="entry name" value="GLUCOKINASE"/>
    <property type="match status" value="1"/>
</dbReference>
<dbReference type="EMBL" id="CP018632">
    <property type="protein sequence ID" value="ASJ71314.1"/>
    <property type="molecule type" value="Genomic_DNA"/>
</dbReference>
<dbReference type="Pfam" id="PF01380">
    <property type="entry name" value="SIS"/>
    <property type="match status" value="1"/>
</dbReference>
<accession>A0A2Z2NVX7</accession>
<dbReference type="GO" id="GO:1901135">
    <property type="term" value="P:carbohydrate derivative metabolic process"/>
    <property type="evidence" value="ECO:0007669"/>
    <property type="project" value="InterPro"/>
</dbReference>
<protein>
    <submittedName>
        <fullName evidence="6">HTH-type transcriptional regulator HexR</fullName>
    </submittedName>
</protein>
<dbReference type="Gene3D" id="3.40.50.10490">
    <property type="entry name" value="Glucose-6-phosphate isomerase like protein, domain 1"/>
    <property type="match status" value="1"/>
</dbReference>
<gene>
    <name evidence="6" type="primary">hexR_1</name>
    <name evidence="6" type="ORF">IMCC3135_06010</name>
</gene>
<dbReference type="Proteomes" id="UP000250079">
    <property type="component" value="Chromosome"/>
</dbReference>
<dbReference type="InterPro" id="IPR047640">
    <property type="entry name" value="RpiR-like"/>
</dbReference>